<dbReference type="PANTHER" id="PTHR10426">
    <property type="entry name" value="STRICTOSIDINE SYNTHASE-RELATED"/>
    <property type="match status" value="1"/>
</dbReference>
<feature type="domain" description="Strictosidine synthase conserved region" evidence="2">
    <location>
        <begin position="1"/>
        <end position="47"/>
    </location>
</feature>
<evidence type="ECO:0000259" key="2">
    <source>
        <dbReference type="Pfam" id="PF03088"/>
    </source>
</evidence>
<reference evidence="3 4" key="1">
    <citation type="journal article" date="2021" name="Hortic Res">
        <title>The domestication of Cucurbita argyrosperma as revealed by the genome of its wild relative.</title>
        <authorList>
            <person name="Barrera-Redondo J."/>
            <person name="Sanchez-de la Vega G."/>
            <person name="Aguirre-Liguori J.A."/>
            <person name="Castellanos-Morales G."/>
            <person name="Gutierrez-Guerrero Y.T."/>
            <person name="Aguirre-Dugua X."/>
            <person name="Aguirre-Planter E."/>
            <person name="Tenaillon M.I."/>
            <person name="Lira-Saade R."/>
            <person name="Eguiarte L.E."/>
        </authorList>
    </citation>
    <scope>NUCLEOTIDE SEQUENCE [LARGE SCALE GENOMIC DNA]</scope>
    <source>
        <strain evidence="3">JBR-2021</strain>
    </source>
</reference>
<dbReference type="AlphaFoldDB" id="A0AAV6NF40"/>
<evidence type="ECO:0000256" key="1">
    <source>
        <dbReference type="ARBA" id="ARBA00023180"/>
    </source>
</evidence>
<dbReference type="GO" id="GO:0012505">
    <property type="term" value="C:endomembrane system"/>
    <property type="evidence" value="ECO:0007669"/>
    <property type="project" value="TreeGrafter"/>
</dbReference>
<dbReference type="Proteomes" id="UP000685013">
    <property type="component" value="Chromosome 6"/>
</dbReference>
<gene>
    <name evidence="3" type="primary">SSL2</name>
    <name evidence="3" type="ORF">SDJN03_09342</name>
</gene>
<dbReference type="EMBL" id="JAGKQH010000006">
    <property type="protein sequence ID" value="KAG6596162.1"/>
    <property type="molecule type" value="Genomic_DNA"/>
</dbReference>
<dbReference type="Pfam" id="PF03088">
    <property type="entry name" value="Str_synth"/>
    <property type="match status" value="1"/>
</dbReference>
<feature type="non-terminal residue" evidence="3">
    <location>
        <position position="1"/>
    </location>
</feature>
<keyword evidence="4" id="KW-1185">Reference proteome</keyword>
<keyword evidence="1" id="KW-0325">Glycoprotein</keyword>
<protein>
    <submittedName>
        <fullName evidence="3">Protein STRICTOSIDINE SYNTHASE-LIKE 2</fullName>
    </submittedName>
</protein>
<proteinExistence type="predicted"/>
<organism evidence="3 4">
    <name type="scientific">Cucurbita argyrosperma subsp. sororia</name>
    <dbReference type="NCBI Taxonomy" id="37648"/>
    <lineage>
        <taxon>Eukaryota</taxon>
        <taxon>Viridiplantae</taxon>
        <taxon>Streptophyta</taxon>
        <taxon>Embryophyta</taxon>
        <taxon>Tracheophyta</taxon>
        <taxon>Spermatophyta</taxon>
        <taxon>Magnoliopsida</taxon>
        <taxon>eudicotyledons</taxon>
        <taxon>Gunneridae</taxon>
        <taxon>Pentapetalae</taxon>
        <taxon>rosids</taxon>
        <taxon>fabids</taxon>
        <taxon>Cucurbitales</taxon>
        <taxon>Cucurbitaceae</taxon>
        <taxon>Cucurbiteae</taxon>
        <taxon>Cucurbita</taxon>
    </lineage>
</organism>
<accession>A0AAV6NF40</accession>
<dbReference type="GO" id="GO:0016787">
    <property type="term" value="F:hydrolase activity"/>
    <property type="evidence" value="ECO:0007669"/>
    <property type="project" value="TreeGrafter"/>
</dbReference>
<name>A0AAV6NF40_9ROSI</name>
<evidence type="ECO:0000313" key="3">
    <source>
        <dbReference type="EMBL" id="KAG6596162.1"/>
    </source>
</evidence>
<sequence>MKYDPKSKQLSLLLGNLSFPNGVSLSKNRDFLLLAETTKCRILKYWLGTGKVEVVGELPGFPDNIKRSRSSKGGGFWVGIHSRRGVLRFILSQSWIGNGLVKLPLDVDKIYSYLRKWIGSGGVRVRVSEEGEVMEIIQGKAELRGRSFSEVEEGEDGVLCIGSINSPFAAKINVSKY</sequence>
<evidence type="ECO:0000313" key="4">
    <source>
        <dbReference type="Proteomes" id="UP000685013"/>
    </source>
</evidence>
<comment type="caution">
    <text evidence="3">The sequence shown here is derived from an EMBL/GenBank/DDBJ whole genome shotgun (WGS) entry which is preliminary data.</text>
</comment>
<dbReference type="PANTHER" id="PTHR10426:SF79">
    <property type="entry name" value="PROTEIN STRICTOSIDINE SYNTHASE-LIKE 2"/>
    <property type="match status" value="1"/>
</dbReference>
<dbReference type="InterPro" id="IPR018119">
    <property type="entry name" value="Strictosidine_synth_cons-reg"/>
</dbReference>